<organism evidence="3 4">
    <name type="scientific">Dothistroma septosporum (strain NZE10 / CBS 128990)</name>
    <name type="common">Red band needle blight fungus</name>
    <name type="synonym">Mycosphaerella pini</name>
    <dbReference type="NCBI Taxonomy" id="675120"/>
    <lineage>
        <taxon>Eukaryota</taxon>
        <taxon>Fungi</taxon>
        <taxon>Dikarya</taxon>
        <taxon>Ascomycota</taxon>
        <taxon>Pezizomycotina</taxon>
        <taxon>Dothideomycetes</taxon>
        <taxon>Dothideomycetidae</taxon>
        <taxon>Mycosphaerellales</taxon>
        <taxon>Mycosphaerellaceae</taxon>
        <taxon>Dothistroma</taxon>
    </lineage>
</organism>
<reference evidence="4" key="1">
    <citation type="journal article" date="2012" name="PLoS Genet.">
        <title>The genomes of the fungal plant pathogens Cladosporium fulvum and Dothistroma septosporum reveal adaptation to different hosts and lifestyles but also signatures of common ancestry.</title>
        <authorList>
            <person name="de Wit P.J.G.M."/>
            <person name="van der Burgt A."/>
            <person name="Oekmen B."/>
            <person name="Stergiopoulos I."/>
            <person name="Abd-Elsalam K.A."/>
            <person name="Aerts A.L."/>
            <person name="Bahkali A.H."/>
            <person name="Beenen H.G."/>
            <person name="Chettri P."/>
            <person name="Cox M.P."/>
            <person name="Datema E."/>
            <person name="de Vries R.P."/>
            <person name="Dhillon B."/>
            <person name="Ganley A.R."/>
            <person name="Griffiths S.A."/>
            <person name="Guo Y."/>
            <person name="Hamelin R.C."/>
            <person name="Henrissat B."/>
            <person name="Kabir M.S."/>
            <person name="Jashni M.K."/>
            <person name="Kema G."/>
            <person name="Klaubauf S."/>
            <person name="Lapidus A."/>
            <person name="Levasseur A."/>
            <person name="Lindquist E."/>
            <person name="Mehrabi R."/>
            <person name="Ohm R.A."/>
            <person name="Owen T.J."/>
            <person name="Salamov A."/>
            <person name="Schwelm A."/>
            <person name="Schijlen E."/>
            <person name="Sun H."/>
            <person name="van den Burg H.A."/>
            <person name="van Ham R.C.H.J."/>
            <person name="Zhang S."/>
            <person name="Goodwin S.B."/>
            <person name="Grigoriev I.V."/>
            <person name="Collemare J."/>
            <person name="Bradshaw R.E."/>
        </authorList>
    </citation>
    <scope>NUCLEOTIDE SEQUENCE [LARGE SCALE GENOMIC DNA]</scope>
    <source>
        <strain evidence="4">NZE10 / CBS 128990</strain>
    </source>
</reference>
<protein>
    <recommendedName>
        <fullName evidence="2">Zn(2)-C6 fungal-type domain-containing protein</fullName>
    </recommendedName>
</protein>
<dbReference type="GO" id="GO:0000981">
    <property type="term" value="F:DNA-binding transcription factor activity, RNA polymerase II-specific"/>
    <property type="evidence" value="ECO:0007669"/>
    <property type="project" value="InterPro"/>
</dbReference>
<proteinExistence type="predicted"/>
<dbReference type="CDD" id="cd00067">
    <property type="entry name" value="GAL4"/>
    <property type="match status" value="1"/>
</dbReference>
<dbReference type="eggNOG" id="ENOG502SQ1T">
    <property type="taxonomic scope" value="Eukaryota"/>
</dbReference>
<dbReference type="STRING" id="675120.M2WKV9"/>
<name>M2WKV9_DOTSN</name>
<evidence type="ECO:0000313" key="4">
    <source>
        <dbReference type="Proteomes" id="UP000016933"/>
    </source>
</evidence>
<sequence length="359" mass="41369">KRKIRCDEVRPGCDRCKVHGVACGGYRLPEAGKVMFIEEGVGRTRKDQNLLKQAVKSYHKAISGLLKTFQSKNSDFATDDYVLATVTVLANCEFFDEISRVGDGWTKHIEGQQQLLAARGPASIQSHLSLLLYSNMRHGALSHALLVRRASFMGTAEWRSVSWRAPYVDAATILYDSALQVPAILERYDQLTANDKVEKIDAILEDAAKLEREMRVWFIDYQIRSRWNEHKLVELAPLDVFETFVSLCPDRTLEEAYVFPTFMVSYLICVYWDVMHFLRTTVQKLHMAKHKRNTTWYADAEEGVQEAELREYVMNLCRCFPYFCEPASSSTGHIGMFLPLRTAAFYFMEHGDWKMLKWC</sequence>
<reference evidence="3 4" key="2">
    <citation type="journal article" date="2012" name="PLoS Pathog.">
        <title>Diverse lifestyles and strategies of plant pathogenesis encoded in the genomes of eighteen Dothideomycetes fungi.</title>
        <authorList>
            <person name="Ohm R.A."/>
            <person name="Feau N."/>
            <person name="Henrissat B."/>
            <person name="Schoch C.L."/>
            <person name="Horwitz B.A."/>
            <person name="Barry K.W."/>
            <person name="Condon B.J."/>
            <person name="Copeland A.C."/>
            <person name="Dhillon B."/>
            <person name="Glaser F."/>
            <person name="Hesse C.N."/>
            <person name="Kosti I."/>
            <person name="LaButti K."/>
            <person name="Lindquist E.A."/>
            <person name="Lucas S."/>
            <person name="Salamov A.A."/>
            <person name="Bradshaw R.E."/>
            <person name="Ciuffetti L."/>
            <person name="Hamelin R.C."/>
            <person name="Kema G.H.J."/>
            <person name="Lawrence C."/>
            <person name="Scott J.A."/>
            <person name="Spatafora J.W."/>
            <person name="Turgeon B.G."/>
            <person name="de Wit P.J.G.M."/>
            <person name="Zhong S."/>
            <person name="Goodwin S.B."/>
            <person name="Grigoriev I.V."/>
        </authorList>
    </citation>
    <scope>NUCLEOTIDE SEQUENCE [LARGE SCALE GENOMIC DNA]</scope>
    <source>
        <strain evidence="4">NZE10 / CBS 128990</strain>
    </source>
</reference>
<dbReference type="OrthoDB" id="4491390at2759"/>
<dbReference type="InterPro" id="IPR036864">
    <property type="entry name" value="Zn2-C6_fun-type_DNA-bd_sf"/>
</dbReference>
<feature type="domain" description="Zn(2)-C6 fungal-type" evidence="2">
    <location>
        <begin position="1"/>
        <end position="28"/>
    </location>
</feature>
<dbReference type="Pfam" id="PF00172">
    <property type="entry name" value="Zn_clus"/>
    <property type="match status" value="1"/>
</dbReference>
<evidence type="ECO:0000259" key="2">
    <source>
        <dbReference type="Pfam" id="PF00172"/>
    </source>
</evidence>
<dbReference type="PANTHER" id="PTHR38111">
    <property type="entry name" value="ZN(2)-C6 FUNGAL-TYPE DOMAIN-CONTAINING PROTEIN-RELATED"/>
    <property type="match status" value="1"/>
</dbReference>
<evidence type="ECO:0000256" key="1">
    <source>
        <dbReference type="ARBA" id="ARBA00023242"/>
    </source>
</evidence>
<accession>M2WKV9</accession>
<dbReference type="AlphaFoldDB" id="M2WKV9"/>
<gene>
    <name evidence="3" type="ORF">DOTSEDRAFT_93692</name>
</gene>
<feature type="non-terminal residue" evidence="3">
    <location>
        <position position="1"/>
    </location>
</feature>
<dbReference type="GO" id="GO:0008270">
    <property type="term" value="F:zinc ion binding"/>
    <property type="evidence" value="ECO:0007669"/>
    <property type="project" value="InterPro"/>
</dbReference>
<dbReference type="InterPro" id="IPR001138">
    <property type="entry name" value="Zn2Cys6_DnaBD"/>
</dbReference>
<dbReference type="Proteomes" id="UP000016933">
    <property type="component" value="Unassembled WGS sequence"/>
</dbReference>
<keyword evidence="4" id="KW-1185">Reference proteome</keyword>
<dbReference type="PANTHER" id="PTHR38111:SF2">
    <property type="entry name" value="FINGER DOMAIN PROTEIN, PUTATIVE (AFU_ORTHOLOGUE AFUA_1G01560)-RELATED"/>
    <property type="match status" value="1"/>
</dbReference>
<dbReference type="InterPro" id="IPR053178">
    <property type="entry name" value="Osmoadaptation_assoc"/>
</dbReference>
<feature type="non-terminal residue" evidence="3">
    <location>
        <position position="359"/>
    </location>
</feature>
<dbReference type="SUPFAM" id="SSF57701">
    <property type="entry name" value="Zn2/Cys6 DNA-binding domain"/>
    <property type="match status" value="1"/>
</dbReference>
<dbReference type="Gene3D" id="4.10.240.10">
    <property type="entry name" value="Zn(2)-C6 fungal-type DNA-binding domain"/>
    <property type="match status" value="1"/>
</dbReference>
<dbReference type="EMBL" id="KB446545">
    <property type="protein sequence ID" value="EME39618.1"/>
    <property type="molecule type" value="Genomic_DNA"/>
</dbReference>
<evidence type="ECO:0000313" key="3">
    <source>
        <dbReference type="EMBL" id="EME39618.1"/>
    </source>
</evidence>
<keyword evidence="1" id="KW-0539">Nucleus</keyword>
<dbReference type="HOGENOM" id="CLU_765346_0_0_1"/>
<dbReference type="OMA" id="KCPGYRP"/>